<dbReference type="CDD" id="cd00487">
    <property type="entry name" value="Pep_deformylase"/>
    <property type="match status" value="1"/>
</dbReference>
<evidence type="ECO:0000256" key="4">
    <source>
        <dbReference type="HAMAP-Rule" id="MF_00163"/>
    </source>
</evidence>
<accession>A0A9D9ER30</accession>
<feature type="active site" evidence="4">
    <location>
        <position position="187"/>
    </location>
</feature>
<dbReference type="EMBL" id="JADIMI010000040">
    <property type="protein sequence ID" value="MBO8452083.1"/>
    <property type="molecule type" value="Genomic_DNA"/>
</dbReference>
<evidence type="ECO:0000256" key="1">
    <source>
        <dbReference type="ARBA" id="ARBA00010759"/>
    </source>
</evidence>
<keyword evidence="2 4" id="KW-0479">Metal-binding</keyword>
<keyword evidence="4" id="KW-0408">Iron</keyword>
<dbReference type="Gene3D" id="3.90.45.10">
    <property type="entry name" value="Peptide deformylase"/>
    <property type="match status" value="1"/>
</dbReference>
<dbReference type="InterPro" id="IPR036821">
    <property type="entry name" value="Peptide_deformylase_sf"/>
</dbReference>
<comment type="cofactor">
    <cofactor evidence="4">
        <name>Fe(2+)</name>
        <dbReference type="ChEBI" id="CHEBI:29033"/>
    </cofactor>
    <text evidence="4">Binds 1 Fe(2+) ion.</text>
</comment>
<feature type="binding site" evidence="4">
    <location>
        <position position="186"/>
    </location>
    <ligand>
        <name>Fe cation</name>
        <dbReference type="ChEBI" id="CHEBI:24875"/>
    </ligand>
</feature>
<protein>
    <recommendedName>
        <fullName evidence="4">Peptide deformylase</fullName>
        <shortName evidence="4">PDF</shortName>
        <ecNumber evidence="4">3.5.1.88</ecNumber>
    </recommendedName>
    <alternativeName>
        <fullName evidence="4">Polypeptide deformylase</fullName>
    </alternativeName>
</protein>
<dbReference type="Proteomes" id="UP000823661">
    <property type="component" value="Unassembled WGS sequence"/>
</dbReference>
<dbReference type="EC" id="3.5.1.88" evidence="4"/>
<reference evidence="6" key="1">
    <citation type="submission" date="2020-10" db="EMBL/GenBank/DDBJ databases">
        <authorList>
            <person name="Gilroy R."/>
        </authorList>
    </citation>
    <scope>NUCLEOTIDE SEQUENCE</scope>
    <source>
        <strain evidence="6">B1-20833</strain>
    </source>
</reference>
<organism evidence="6 7">
    <name type="scientific">Candidatus Cryptobacteroides intestinavium</name>
    <dbReference type="NCBI Taxonomy" id="2840766"/>
    <lineage>
        <taxon>Bacteria</taxon>
        <taxon>Pseudomonadati</taxon>
        <taxon>Bacteroidota</taxon>
        <taxon>Bacteroidia</taxon>
        <taxon>Bacteroidales</taxon>
        <taxon>Candidatus Cryptobacteroides</taxon>
    </lineage>
</organism>
<comment type="caution">
    <text evidence="6">The sequence shown here is derived from an EMBL/GenBank/DDBJ whole genome shotgun (WGS) entry which is preliminary data.</text>
</comment>
<evidence type="ECO:0000256" key="2">
    <source>
        <dbReference type="ARBA" id="ARBA00022723"/>
    </source>
</evidence>
<dbReference type="GO" id="GO:0042586">
    <property type="term" value="F:peptide deformylase activity"/>
    <property type="evidence" value="ECO:0007669"/>
    <property type="project" value="UniProtKB-UniRule"/>
</dbReference>
<feature type="binding site" evidence="4">
    <location>
        <position position="190"/>
    </location>
    <ligand>
        <name>Fe cation</name>
        <dbReference type="ChEBI" id="CHEBI:24875"/>
    </ligand>
</feature>
<dbReference type="PIRSF" id="PIRSF004749">
    <property type="entry name" value="Pep_def"/>
    <property type="match status" value="1"/>
</dbReference>
<comment type="function">
    <text evidence="4">Removes the formyl group from the N-terminal Met of newly synthesized proteins. Requires at least a dipeptide for an efficient rate of reaction. N-terminal L-methionine is a prerequisite for activity but the enzyme has broad specificity at other positions.</text>
</comment>
<comment type="similarity">
    <text evidence="1 4">Belongs to the polypeptide deformylase family.</text>
</comment>
<dbReference type="GO" id="GO:0046872">
    <property type="term" value="F:metal ion binding"/>
    <property type="evidence" value="ECO:0007669"/>
    <property type="project" value="UniProtKB-KW"/>
</dbReference>
<keyword evidence="5" id="KW-0732">Signal</keyword>
<sequence>MSVTAAVTALVVILTNSPSAEAPAEAGLTFTEEERALVESADSVMRVLTVADSLDVKVLRAKSSCLSDADLESDTFARLAELMLATVTSPEQDGVGIAAPQVGLNRRVVAVQRFDKEGEPFEVYPNIKVDSLYGEPVLGPEGCLSVPDMMGKVLRYPDIIVSYTDIGTMQTVRDTVSGFTAVIFQHETDHLDGILYTDKAEEVIPL</sequence>
<dbReference type="HAMAP" id="MF_00163">
    <property type="entry name" value="Pep_deformylase"/>
    <property type="match status" value="1"/>
</dbReference>
<reference evidence="6" key="2">
    <citation type="journal article" date="2021" name="PeerJ">
        <title>Extensive microbial diversity within the chicken gut microbiome revealed by metagenomics and culture.</title>
        <authorList>
            <person name="Gilroy R."/>
            <person name="Ravi A."/>
            <person name="Getino M."/>
            <person name="Pursley I."/>
            <person name="Horton D.L."/>
            <person name="Alikhan N.F."/>
            <person name="Baker D."/>
            <person name="Gharbi K."/>
            <person name="Hall N."/>
            <person name="Watson M."/>
            <person name="Adriaenssens E.M."/>
            <person name="Foster-Nyarko E."/>
            <person name="Jarju S."/>
            <person name="Secka A."/>
            <person name="Antonio M."/>
            <person name="Oren A."/>
            <person name="Chaudhuri R.R."/>
            <person name="La Ragione R."/>
            <person name="Hildebrand F."/>
            <person name="Pallen M.J."/>
        </authorList>
    </citation>
    <scope>NUCLEOTIDE SEQUENCE</scope>
    <source>
        <strain evidence="6">B1-20833</strain>
    </source>
</reference>
<dbReference type="AlphaFoldDB" id="A0A9D9ER30"/>
<name>A0A9D9ER30_9BACT</name>
<keyword evidence="3 4" id="KW-0378">Hydrolase</keyword>
<evidence type="ECO:0000313" key="7">
    <source>
        <dbReference type="Proteomes" id="UP000823661"/>
    </source>
</evidence>
<feature type="chain" id="PRO_5039020673" description="Peptide deformylase" evidence="5">
    <location>
        <begin position="23"/>
        <end position="206"/>
    </location>
</feature>
<dbReference type="PRINTS" id="PR01576">
    <property type="entry name" value="PDEFORMYLASE"/>
</dbReference>
<evidence type="ECO:0000256" key="5">
    <source>
        <dbReference type="SAM" id="SignalP"/>
    </source>
</evidence>
<dbReference type="PANTHER" id="PTHR10458:SF22">
    <property type="entry name" value="PEPTIDE DEFORMYLASE"/>
    <property type="match status" value="1"/>
</dbReference>
<dbReference type="Pfam" id="PF01327">
    <property type="entry name" value="Pep_deformylase"/>
    <property type="match status" value="1"/>
</dbReference>
<dbReference type="InterPro" id="IPR023635">
    <property type="entry name" value="Peptide_deformylase"/>
</dbReference>
<comment type="catalytic activity">
    <reaction evidence="4">
        <text>N-terminal N-formyl-L-methionyl-[peptide] + H2O = N-terminal L-methionyl-[peptide] + formate</text>
        <dbReference type="Rhea" id="RHEA:24420"/>
        <dbReference type="Rhea" id="RHEA-COMP:10639"/>
        <dbReference type="Rhea" id="RHEA-COMP:10640"/>
        <dbReference type="ChEBI" id="CHEBI:15377"/>
        <dbReference type="ChEBI" id="CHEBI:15740"/>
        <dbReference type="ChEBI" id="CHEBI:49298"/>
        <dbReference type="ChEBI" id="CHEBI:64731"/>
        <dbReference type="EC" id="3.5.1.88"/>
    </reaction>
</comment>
<evidence type="ECO:0000256" key="3">
    <source>
        <dbReference type="ARBA" id="ARBA00022801"/>
    </source>
</evidence>
<evidence type="ECO:0000313" key="6">
    <source>
        <dbReference type="EMBL" id="MBO8452083.1"/>
    </source>
</evidence>
<proteinExistence type="inferred from homology"/>
<feature type="signal peptide" evidence="5">
    <location>
        <begin position="1"/>
        <end position="22"/>
    </location>
</feature>
<dbReference type="SUPFAM" id="SSF56420">
    <property type="entry name" value="Peptide deformylase"/>
    <property type="match status" value="1"/>
</dbReference>
<gene>
    <name evidence="4" type="primary">def</name>
    <name evidence="6" type="ORF">IAC06_04265</name>
</gene>
<feature type="binding site" evidence="4">
    <location>
        <position position="143"/>
    </location>
    <ligand>
        <name>Fe cation</name>
        <dbReference type="ChEBI" id="CHEBI:24875"/>
    </ligand>
</feature>
<dbReference type="PANTHER" id="PTHR10458">
    <property type="entry name" value="PEPTIDE DEFORMYLASE"/>
    <property type="match status" value="1"/>
</dbReference>
<dbReference type="GO" id="GO:0006412">
    <property type="term" value="P:translation"/>
    <property type="evidence" value="ECO:0007669"/>
    <property type="project" value="UniProtKB-UniRule"/>
</dbReference>
<keyword evidence="4" id="KW-0648">Protein biosynthesis</keyword>